<dbReference type="Proteomes" id="UP001409291">
    <property type="component" value="Unassembled WGS sequence"/>
</dbReference>
<comment type="caution">
    <text evidence="2">The sequence shown here is derived from an EMBL/GenBank/DDBJ whole genome shotgun (WGS) entry which is preliminary data.</text>
</comment>
<keyword evidence="3" id="KW-1185">Reference proteome</keyword>
<proteinExistence type="predicted"/>
<dbReference type="RefSeq" id="WP_183917212.1">
    <property type="nucleotide sequence ID" value="NZ_JBDJLH010000003.1"/>
</dbReference>
<sequence>MRNTIIVTVLLFIAVVAASIYYFSDSSSKQETATKTLQYLPADTYFIAAFRNNETTDTIFQNFELFEAIQGKQDFDNLKTIKQDFLSAASIKGKVQDVEVILSYHPTKSGITSLYTVGLNEKINDKTLEALFQGVDKKYKKNQTDTLGHRIYSFDRGIKDSVLFCTLHENILFAGYNPSIIHQVIDKSVKKLDHKQIEFFISQNSKNTPLSLYFSNNQIAALAKKIMRSKFGMYLNQIDSLQGSTAWNLNFKDDALIFKGETQLNLNQHNYLQLFAHQSPQVQTLANFLPKNTSSYINYSLSDINSFHRSLSDLFTYRKEADKIKSHQKLIENEGKVIFQTDILPLWNDEFAIAELDNENILGLVSLADSSKFIETSKKISSNQGDDIYQFDYSNILYSSFGDPFKSFQRPYFTRIGKVLVVANQTGVLRKYRQAYFDNQMMSGTAIFKNHSAIQSNRANVTFYIEPETAKNTIINNLKSEYAKNFRDKELFGYQNFYSTSLQVSGNAGGFISGFYALYKSKNRFGGTAAWTFQMNSKLINNPWVFNQTENSKFILVQEQDHTVYALSPSGKELWKTLFQGEILGQPIQLQDRSILLNTRSRLYRFSPDGKLIPGFSVGLPSNASAGLTLTNFNNEKRIYIPCSNQIAVYDLTGKKIEDWKNPSLDSKILFDLKAATIANQNFIIAGTSQGSVYFFNEAGTLIRKEELNVNGQTLKNPIGLITTSDMKNSFVIVPKDKGEVIKVPFEGDPIKLKIGDWGTNFTFNFEDVSGSADKDYVVLSDNNLSVYNQKDSTKYFAYKFVDDVSNRPLFFKVTNNNDLVAVGTDNRMIYIFNEDGLVRNGFPVEGMSKFYFGPIDFGNNSSYLISSKRDHKIYVYKF</sequence>
<dbReference type="InterPro" id="IPR002372">
    <property type="entry name" value="PQQ_rpt_dom"/>
</dbReference>
<evidence type="ECO:0000313" key="3">
    <source>
        <dbReference type="Proteomes" id="UP001409291"/>
    </source>
</evidence>
<feature type="domain" description="Pyrrolo-quinoline quinone repeat" evidence="1">
    <location>
        <begin position="526"/>
        <end position="742"/>
    </location>
</feature>
<name>A0ABV0BUL9_9SPHI</name>
<protein>
    <submittedName>
        <fullName evidence="2">PQQ-binding-like beta-propeller repeat protein</fullName>
    </submittedName>
</protein>
<reference evidence="2 3" key="1">
    <citation type="submission" date="2024-04" db="EMBL/GenBank/DDBJ databases">
        <title>WGS of bacteria from Torrens River.</title>
        <authorList>
            <person name="Wyrsch E.R."/>
            <person name="Drigo B."/>
        </authorList>
    </citation>
    <scope>NUCLEOTIDE SEQUENCE [LARGE SCALE GENOMIC DNA]</scope>
    <source>
        <strain evidence="2 3">TWI391</strain>
    </source>
</reference>
<evidence type="ECO:0000259" key="1">
    <source>
        <dbReference type="Pfam" id="PF13360"/>
    </source>
</evidence>
<dbReference type="InterPro" id="IPR011047">
    <property type="entry name" value="Quinoprotein_ADH-like_sf"/>
</dbReference>
<gene>
    <name evidence="2" type="ORF">ABE541_07300</name>
</gene>
<dbReference type="SUPFAM" id="SSF50998">
    <property type="entry name" value="Quinoprotein alcohol dehydrogenase-like"/>
    <property type="match status" value="1"/>
</dbReference>
<accession>A0ABV0BUL9</accession>
<dbReference type="EMBL" id="JBDJNQ010000002">
    <property type="protein sequence ID" value="MEN5377062.1"/>
    <property type="molecule type" value="Genomic_DNA"/>
</dbReference>
<organism evidence="2 3">
    <name type="scientific">Sphingobacterium kitahiroshimense</name>
    <dbReference type="NCBI Taxonomy" id="470446"/>
    <lineage>
        <taxon>Bacteria</taxon>
        <taxon>Pseudomonadati</taxon>
        <taxon>Bacteroidota</taxon>
        <taxon>Sphingobacteriia</taxon>
        <taxon>Sphingobacteriales</taxon>
        <taxon>Sphingobacteriaceae</taxon>
        <taxon>Sphingobacterium</taxon>
    </lineage>
</organism>
<evidence type="ECO:0000313" key="2">
    <source>
        <dbReference type="EMBL" id="MEN5377062.1"/>
    </source>
</evidence>
<dbReference type="Gene3D" id="2.130.10.10">
    <property type="entry name" value="YVTN repeat-like/Quinoprotein amine dehydrogenase"/>
    <property type="match status" value="1"/>
</dbReference>
<dbReference type="InterPro" id="IPR015943">
    <property type="entry name" value="WD40/YVTN_repeat-like_dom_sf"/>
</dbReference>
<dbReference type="Pfam" id="PF13360">
    <property type="entry name" value="PQQ_2"/>
    <property type="match status" value="1"/>
</dbReference>